<evidence type="ECO:0000313" key="3">
    <source>
        <dbReference type="Proteomes" id="UP000274756"/>
    </source>
</evidence>
<dbReference type="Proteomes" id="UP000038040">
    <property type="component" value="Unplaced"/>
</dbReference>
<reference evidence="4" key="1">
    <citation type="submission" date="2017-02" db="UniProtKB">
        <authorList>
            <consortium name="WormBaseParasite"/>
        </authorList>
    </citation>
    <scope>IDENTIFICATION</scope>
</reference>
<dbReference type="AlphaFoldDB" id="A0A0N4UAY5"/>
<dbReference type="EMBL" id="UYYG01001166">
    <property type="protein sequence ID" value="VDN58249.1"/>
    <property type="molecule type" value="Genomic_DNA"/>
</dbReference>
<accession>A0A0N4UAY5</accession>
<sequence length="288" mass="32770">MEKVALAELSSREKKDASIQPRIVEHKKNRILYRSHTGSEISASPLPDVQSLNISERLSKYEKSFSSSSSLPDDIKLKNNRQPITVNLAKATVVQVEPYSSKSSFSDKSSLSEAEAENTAAAKRILPENNEQCVDSTEFYYRVLEFLSYASIEKIDDENFNLSGCRRSKIKKCNSSIQKKFPSSEFIFDFSKFLTPQEVLKKFTAITDVITKARAQSLNVMVVHARRDICEAIVAQYIMYYHDLPLKNVINYLENIIGGQSIEFEDNLNEALKIFDAQRTNKRCLGER</sequence>
<dbReference type="Proteomes" id="UP000274756">
    <property type="component" value="Unassembled WGS sequence"/>
</dbReference>
<evidence type="ECO:0000313" key="1">
    <source>
        <dbReference type="EMBL" id="VDN58249.1"/>
    </source>
</evidence>
<protein>
    <submittedName>
        <fullName evidence="4">Tyrosine-protein phosphatase domain-containing protein</fullName>
    </submittedName>
</protein>
<keyword evidence="3" id="KW-1185">Reference proteome</keyword>
<organism evidence="2 4">
    <name type="scientific">Dracunculus medinensis</name>
    <name type="common">Guinea worm</name>
    <dbReference type="NCBI Taxonomy" id="318479"/>
    <lineage>
        <taxon>Eukaryota</taxon>
        <taxon>Metazoa</taxon>
        <taxon>Ecdysozoa</taxon>
        <taxon>Nematoda</taxon>
        <taxon>Chromadorea</taxon>
        <taxon>Rhabditida</taxon>
        <taxon>Spirurina</taxon>
        <taxon>Dracunculoidea</taxon>
        <taxon>Dracunculidae</taxon>
        <taxon>Dracunculus</taxon>
    </lineage>
</organism>
<proteinExistence type="predicted"/>
<evidence type="ECO:0000313" key="4">
    <source>
        <dbReference type="WBParaSite" id="DME_0000433901-mRNA-1"/>
    </source>
</evidence>
<gene>
    <name evidence="1" type="ORF">DME_LOCUS8222</name>
</gene>
<name>A0A0N4UAY5_DRAME</name>
<reference evidence="1 3" key="2">
    <citation type="submission" date="2018-11" db="EMBL/GenBank/DDBJ databases">
        <authorList>
            <consortium name="Pathogen Informatics"/>
        </authorList>
    </citation>
    <scope>NUCLEOTIDE SEQUENCE [LARGE SCALE GENOMIC DNA]</scope>
</reference>
<evidence type="ECO:0000313" key="2">
    <source>
        <dbReference type="Proteomes" id="UP000038040"/>
    </source>
</evidence>
<dbReference type="WBParaSite" id="DME_0000433901-mRNA-1">
    <property type="protein sequence ID" value="DME_0000433901-mRNA-1"/>
    <property type="gene ID" value="DME_0000433901"/>
</dbReference>
<dbReference type="OrthoDB" id="5828610at2759"/>